<dbReference type="GO" id="GO:0051775">
    <property type="term" value="P:response to redox state"/>
    <property type="evidence" value="ECO:0007669"/>
    <property type="project" value="InterPro"/>
</dbReference>
<dbReference type="PANTHER" id="PTHR35786:SF1">
    <property type="entry name" value="REDOX-SENSING TRANSCRIPTIONAL REPRESSOR REX 1"/>
    <property type="match status" value="1"/>
</dbReference>
<feature type="region of interest" description="Disordered" evidence="8">
    <location>
        <begin position="1"/>
        <end position="32"/>
    </location>
</feature>
<dbReference type="InterPro" id="IPR003781">
    <property type="entry name" value="CoA-bd"/>
</dbReference>
<proteinExistence type="inferred from homology"/>
<keyword evidence="2 7" id="KW-0678">Repressor</keyword>
<dbReference type="HAMAP" id="MF_01131">
    <property type="entry name" value="Rex"/>
    <property type="match status" value="1"/>
</dbReference>
<protein>
    <recommendedName>
        <fullName evidence="7">Redox-sensing transcriptional repressor Rex</fullName>
    </recommendedName>
</protein>
<evidence type="ECO:0000313" key="10">
    <source>
        <dbReference type="EMBL" id="MBI3128986.1"/>
    </source>
</evidence>
<dbReference type="InterPro" id="IPR009718">
    <property type="entry name" value="Rex_DNA-bd_C_dom"/>
</dbReference>
<comment type="caution">
    <text evidence="10">The sequence shown here is derived from an EMBL/GenBank/DDBJ whole genome shotgun (WGS) entry which is preliminary data.</text>
</comment>
<comment type="subcellular location">
    <subcellularLocation>
        <location evidence="7">Cytoplasm</location>
    </subcellularLocation>
</comment>
<dbReference type="Gene3D" id="3.40.50.720">
    <property type="entry name" value="NAD(P)-binding Rossmann-like Domain"/>
    <property type="match status" value="1"/>
</dbReference>
<keyword evidence="6 7" id="KW-0804">Transcription</keyword>
<dbReference type="InterPro" id="IPR036390">
    <property type="entry name" value="WH_DNA-bd_sf"/>
</dbReference>
<dbReference type="AlphaFoldDB" id="A0A932I0C3"/>
<dbReference type="Pfam" id="PF06971">
    <property type="entry name" value="Put_DNA-bind_N"/>
    <property type="match status" value="1"/>
</dbReference>
<dbReference type="NCBIfam" id="NF003995">
    <property type="entry name" value="PRK05472.2-4"/>
    <property type="match status" value="1"/>
</dbReference>
<dbReference type="NCBIfam" id="NF003994">
    <property type="entry name" value="PRK05472.2-3"/>
    <property type="match status" value="1"/>
</dbReference>
<keyword evidence="5 7" id="KW-0238">DNA-binding</keyword>
<dbReference type="InterPro" id="IPR036388">
    <property type="entry name" value="WH-like_DNA-bd_sf"/>
</dbReference>
<evidence type="ECO:0000256" key="5">
    <source>
        <dbReference type="ARBA" id="ARBA00023125"/>
    </source>
</evidence>
<dbReference type="Proteomes" id="UP000782312">
    <property type="component" value="Unassembled WGS sequence"/>
</dbReference>
<dbReference type="EMBL" id="JACPUR010000037">
    <property type="protein sequence ID" value="MBI3128986.1"/>
    <property type="molecule type" value="Genomic_DNA"/>
</dbReference>
<evidence type="ECO:0000256" key="1">
    <source>
        <dbReference type="ARBA" id="ARBA00022490"/>
    </source>
</evidence>
<dbReference type="Pfam" id="PF02629">
    <property type="entry name" value="CoA_binding"/>
    <property type="match status" value="1"/>
</dbReference>
<sequence length="313" mass="33850">MAGKRKKASPARRGRGAPSARPKGPPKPSRDLHQRLAAYASALRALAKDASARALPAEVARRAGVRVERFLDDLGYSPAAAGRKGGIPLRQLQERLGRLREPRSRIPGVTVGRLSTYARVLNRIEEEGSRVVSSAELARRCGLNPAQIRKDLAYFGEFGVRGKGYEVRDLKANLRSILGVTRVWKVALVGAGNLGLALLSYRGFLAHGFTIDAVFDKFPDQVAPLKPGWPAVRPMEELAKVIRETGIRIGIVAVPSESAQTVANQLVEAGVKGILNFAPTQITAPPHIKVQTVELGSELERLAFYVSQEPGAH</sequence>
<feature type="domain" description="CoA-binding" evidence="9">
    <location>
        <begin position="179"/>
        <end position="281"/>
    </location>
</feature>
<dbReference type="GO" id="GO:0003677">
    <property type="term" value="F:DNA binding"/>
    <property type="evidence" value="ECO:0007669"/>
    <property type="project" value="UniProtKB-UniRule"/>
</dbReference>
<dbReference type="GO" id="GO:0005737">
    <property type="term" value="C:cytoplasm"/>
    <property type="evidence" value="ECO:0007669"/>
    <property type="project" value="UniProtKB-SubCell"/>
</dbReference>
<evidence type="ECO:0000256" key="2">
    <source>
        <dbReference type="ARBA" id="ARBA00022491"/>
    </source>
</evidence>
<dbReference type="NCBIfam" id="NF003993">
    <property type="entry name" value="PRK05472.2-2"/>
    <property type="match status" value="1"/>
</dbReference>
<organism evidence="10 11">
    <name type="scientific">Tectimicrobiota bacterium</name>
    <dbReference type="NCBI Taxonomy" id="2528274"/>
    <lineage>
        <taxon>Bacteria</taxon>
        <taxon>Pseudomonadati</taxon>
        <taxon>Nitrospinota/Tectimicrobiota group</taxon>
        <taxon>Candidatus Tectimicrobiota</taxon>
    </lineage>
</organism>
<keyword evidence="4 7" id="KW-0520">NAD</keyword>
<dbReference type="NCBIfam" id="NF003992">
    <property type="entry name" value="PRK05472.2-1"/>
    <property type="match status" value="1"/>
</dbReference>
<dbReference type="SUPFAM" id="SSF46785">
    <property type="entry name" value="Winged helix' DNA-binding domain"/>
    <property type="match status" value="1"/>
</dbReference>
<keyword evidence="1 7" id="KW-0963">Cytoplasm</keyword>
<evidence type="ECO:0000256" key="4">
    <source>
        <dbReference type="ARBA" id="ARBA00023027"/>
    </source>
</evidence>
<comment type="function">
    <text evidence="7">Modulates transcription in response to changes in cellular NADH/NAD(+) redox state.</text>
</comment>
<dbReference type="InterPro" id="IPR058236">
    <property type="entry name" value="Rex_actinobacterial-type"/>
</dbReference>
<dbReference type="InterPro" id="IPR022876">
    <property type="entry name" value="Tscrpt_rep_Rex"/>
</dbReference>
<feature type="DNA-binding region" description="H-T-H motif" evidence="7">
    <location>
        <begin position="116"/>
        <end position="155"/>
    </location>
</feature>
<evidence type="ECO:0000259" key="9">
    <source>
        <dbReference type="SMART" id="SM00881"/>
    </source>
</evidence>
<dbReference type="GO" id="GO:0045892">
    <property type="term" value="P:negative regulation of DNA-templated transcription"/>
    <property type="evidence" value="ECO:0007669"/>
    <property type="project" value="InterPro"/>
</dbReference>
<dbReference type="SMART" id="SM00881">
    <property type="entry name" value="CoA_binding"/>
    <property type="match status" value="1"/>
</dbReference>
<evidence type="ECO:0000256" key="7">
    <source>
        <dbReference type="HAMAP-Rule" id="MF_01131"/>
    </source>
</evidence>
<evidence type="ECO:0000256" key="3">
    <source>
        <dbReference type="ARBA" id="ARBA00023015"/>
    </source>
</evidence>
<reference evidence="10" key="1">
    <citation type="submission" date="2020-07" db="EMBL/GenBank/DDBJ databases">
        <title>Huge and variable diversity of episymbiotic CPR bacteria and DPANN archaea in groundwater ecosystems.</title>
        <authorList>
            <person name="He C.Y."/>
            <person name="Keren R."/>
            <person name="Whittaker M."/>
            <person name="Farag I.F."/>
            <person name="Doudna J."/>
            <person name="Cate J.H.D."/>
            <person name="Banfield J.F."/>
        </authorList>
    </citation>
    <scope>NUCLEOTIDE SEQUENCE</scope>
    <source>
        <strain evidence="10">NC_groundwater_763_Ag_S-0.2um_68_21</strain>
    </source>
</reference>
<evidence type="ECO:0000313" key="11">
    <source>
        <dbReference type="Proteomes" id="UP000782312"/>
    </source>
</evidence>
<keyword evidence="3 7" id="KW-0805">Transcription regulation</keyword>
<dbReference type="InterPro" id="IPR036291">
    <property type="entry name" value="NAD(P)-bd_dom_sf"/>
</dbReference>
<comment type="subunit">
    <text evidence="7">Homodimer.</text>
</comment>
<accession>A0A932I0C3</accession>
<dbReference type="SUPFAM" id="SSF51735">
    <property type="entry name" value="NAD(P)-binding Rossmann-fold domains"/>
    <property type="match status" value="1"/>
</dbReference>
<evidence type="ECO:0000256" key="6">
    <source>
        <dbReference type="ARBA" id="ARBA00023163"/>
    </source>
</evidence>
<feature type="compositionally biased region" description="Basic residues" evidence="8">
    <location>
        <begin position="1"/>
        <end position="15"/>
    </location>
</feature>
<dbReference type="Gene3D" id="1.10.10.10">
    <property type="entry name" value="Winged helix-like DNA-binding domain superfamily/Winged helix DNA-binding domain"/>
    <property type="match status" value="1"/>
</dbReference>
<dbReference type="GO" id="GO:0003700">
    <property type="term" value="F:DNA-binding transcription factor activity"/>
    <property type="evidence" value="ECO:0007669"/>
    <property type="project" value="UniProtKB-UniRule"/>
</dbReference>
<name>A0A932I0C3_UNCTE</name>
<dbReference type="NCBIfam" id="NF003996">
    <property type="entry name" value="PRK05472.2-5"/>
    <property type="match status" value="1"/>
</dbReference>
<dbReference type="PANTHER" id="PTHR35786">
    <property type="entry name" value="REDOX-SENSING TRANSCRIPTIONAL REPRESSOR REX"/>
    <property type="match status" value="1"/>
</dbReference>
<comment type="similarity">
    <text evidence="7">Belongs to the transcriptional regulatory Rex family.</text>
</comment>
<gene>
    <name evidence="7" type="primary">rex</name>
    <name evidence="10" type="ORF">HYZ11_15375</name>
</gene>
<evidence type="ECO:0000256" key="8">
    <source>
        <dbReference type="SAM" id="MobiDB-lite"/>
    </source>
</evidence>
<feature type="binding site" evidence="7">
    <location>
        <begin position="190"/>
        <end position="195"/>
    </location>
    <ligand>
        <name>NAD(+)</name>
        <dbReference type="ChEBI" id="CHEBI:57540"/>
    </ligand>
</feature>